<dbReference type="InterPro" id="IPR015422">
    <property type="entry name" value="PyrdxlP-dep_Trfase_small"/>
</dbReference>
<keyword evidence="2" id="KW-0663">Pyridoxal phosphate</keyword>
<dbReference type="GO" id="GO:0030170">
    <property type="term" value="F:pyridoxal phosphate binding"/>
    <property type="evidence" value="ECO:0007669"/>
    <property type="project" value="TreeGrafter"/>
</dbReference>
<evidence type="ECO:0000313" key="4">
    <source>
        <dbReference type="Proteomes" id="UP000221734"/>
    </source>
</evidence>
<gene>
    <name evidence="3" type="primary">arnB_3</name>
    <name evidence="3" type="ORF">KSMBR1_2319</name>
</gene>
<reference evidence="4" key="1">
    <citation type="submission" date="2017-10" db="EMBL/GenBank/DDBJ databases">
        <authorList>
            <person name="Frank J."/>
        </authorList>
    </citation>
    <scope>NUCLEOTIDE SEQUENCE [LARGE SCALE GENOMIC DNA]</scope>
</reference>
<accession>A0A2C9CGE8</accession>
<dbReference type="EMBL" id="LT934425">
    <property type="protein sequence ID" value="SOH04814.1"/>
    <property type="molecule type" value="Genomic_DNA"/>
</dbReference>
<dbReference type="AlphaFoldDB" id="A0A2C9CGE8"/>
<dbReference type="Pfam" id="PF01041">
    <property type="entry name" value="DegT_DnrJ_EryC1"/>
    <property type="match status" value="1"/>
</dbReference>
<dbReference type="KEGG" id="kst:KSMBR1_2319"/>
<dbReference type="PANTHER" id="PTHR30244:SF34">
    <property type="entry name" value="DTDP-4-AMINO-4,6-DIDEOXYGALACTOSE TRANSAMINASE"/>
    <property type="match status" value="1"/>
</dbReference>
<dbReference type="Gene3D" id="3.90.1150.10">
    <property type="entry name" value="Aspartate Aminotransferase, domain 1"/>
    <property type="match status" value="1"/>
</dbReference>
<dbReference type="CDD" id="cd00616">
    <property type="entry name" value="AHBA_syn"/>
    <property type="match status" value="1"/>
</dbReference>
<dbReference type="GO" id="GO:0008483">
    <property type="term" value="F:transaminase activity"/>
    <property type="evidence" value="ECO:0007669"/>
    <property type="project" value="TreeGrafter"/>
</dbReference>
<evidence type="ECO:0000256" key="1">
    <source>
        <dbReference type="ARBA" id="ARBA00037999"/>
    </source>
</evidence>
<sequence length="464" mass="51126">MKNNRLAIHGGKPLRTREFRSKPFITKEMIDGVKSLMREGRLTRFIGSPVPGTHEIIGLKSSEVEGLTNSVSFLGGASVRKLESKWSGLHKVDYSISVNSATSGLTAAIMALNIGPGDEVMCSPFSFTASATSIVLANAIPVFADIDLDTFCLSPEAVEKSITQSTKAIMPIHWNGNAGNLGAIISIAKRKGLKVIEDAAQTPGILYKGKFLGTYGDAGVFSLNEPKNVMTGEGGIIVTNSKEIAIKCRLIRNHGEAVVNENSPDDLVANAIGYNFRLVELLAEIGVAQLDHLNNLNKIREENYTYLVKKLISEFGEYLKPQKITHPKSYSPYTAGFRWMSKKSKIHRNIVADVLRAEGIPVASGVARLMSDNPLFQRQLAYGKDHCPFSCHLYKRRGKYSIPDMPNARRLQDEEYLGFFQVGWPNTIKDMNDIVKGFRKIMANKDSLSRMPVLSKANIFTSGR</sequence>
<comment type="similarity">
    <text evidence="1 2">Belongs to the DegT/DnrJ/EryC1 family.</text>
</comment>
<dbReference type="OrthoDB" id="257609at2"/>
<dbReference type="PANTHER" id="PTHR30244">
    <property type="entry name" value="TRANSAMINASE"/>
    <property type="match status" value="1"/>
</dbReference>
<dbReference type="GO" id="GO:0000271">
    <property type="term" value="P:polysaccharide biosynthetic process"/>
    <property type="evidence" value="ECO:0007669"/>
    <property type="project" value="TreeGrafter"/>
</dbReference>
<name>A0A2C9CGE8_KUEST</name>
<dbReference type="Proteomes" id="UP000221734">
    <property type="component" value="Chromosome Kuenenia_stuttgartiensis_MBR1"/>
</dbReference>
<keyword evidence="4" id="KW-1185">Reference proteome</keyword>
<organism evidence="3 4">
    <name type="scientific">Kuenenia stuttgartiensis</name>
    <dbReference type="NCBI Taxonomy" id="174633"/>
    <lineage>
        <taxon>Bacteria</taxon>
        <taxon>Pseudomonadati</taxon>
        <taxon>Planctomycetota</taxon>
        <taxon>Candidatus Brocadiia</taxon>
        <taxon>Candidatus Brocadiales</taxon>
        <taxon>Candidatus Brocadiaceae</taxon>
        <taxon>Candidatus Kuenenia</taxon>
    </lineage>
</organism>
<dbReference type="InterPro" id="IPR015421">
    <property type="entry name" value="PyrdxlP-dep_Trfase_major"/>
</dbReference>
<proteinExistence type="inferred from homology"/>
<protein>
    <submittedName>
        <fullName evidence="3">Strongly similar to Arnb transferase</fullName>
    </submittedName>
</protein>
<evidence type="ECO:0000256" key="2">
    <source>
        <dbReference type="RuleBase" id="RU004508"/>
    </source>
</evidence>
<dbReference type="SUPFAM" id="SSF53383">
    <property type="entry name" value="PLP-dependent transferases"/>
    <property type="match status" value="1"/>
</dbReference>
<keyword evidence="3" id="KW-0808">Transferase</keyword>
<dbReference type="RefSeq" id="WP_099325484.1">
    <property type="nucleotide sequence ID" value="NZ_LT934425.1"/>
</dbReference>
<dbReference type="InterPro" id="IPR000653">
    <property type="entry name" value="DegT/StrS_aminotransferase"/>
</dbReference>
<dbReference type="Gene3D" id="3.40.640.10">
    <property type="entry name" value="Type I PLP-dependent aspartate aminotransferase-like (Major domain)"/>
    <property type="match status" value="1"/>
</dbReference>
<dbReference type="InterPro" id="IPR015424">
    <property type="entry name" value="PyrdxlP-dep_Trfase"/>
</dbReference>
<evidence type="ECO:0000313" key="3">
    <source>
        <dbReference type="EMBL" id="SOH04814.1"/>
    </source>
</evidence>